<proteinExistence type="predicted"/>
<dbReference type="Proteomes" id="UP001497382">
    <property type="component" value="Unassembled WGS sequence"/>
</dbReference>
<organism evidence="1 2">
    <name type="scientific">Larinioides sclopetarius</name>
    <dbReference type="NCBI Taxonomy" id="280406"/>
    <lineage>
        <taxon>Eukaryota</taxon>
        <taxon>Metazoa</taxon>
        <taxon>Ecdysozoa</taxon>
        <taxon>Arthropoda</taxon>
        <taxon>Chelicerata</taxon>
        <taxon>Arachnida</taxon>
        <taxon>Araneae</taxon>
        <taxon>Araneomorphae</taxon>
        <taxon>Entelegynae</taxon>
        <taxon>Araneoidea</taxon>
        <taxon>Araneidae</taxon>
        <taxon>Larinioides</taxon>
    </lineage>
</organism>
<keyword evidence="2" id="KW-1185">Reference proteome</keyword>
<dbReference type="AlphaFoldDB" id="A0AAV1ZLC3"/>
<comment type="caution">
    <text evidence="1">The sequence shown here is derived from an EMBL/GenBank/DDBJ whole genome shotgun (WGS) entry which is preliminary data.</text>
</comment>
<sequence length="40" mass="4772">MTFNNFNATNDAFKMIVILVRILYKVETKIIRKVKICILR</sequence>
<reference evidence="1 2" key="1">
    <citation type="submission" date="2024-04" db="EMBL/GenBank/DDBJ databases">
        <authorList>
            <person name="Rising A."/>
            <person name="Reimegard J."/>
            <person name="Sonavane S."/>
            <person name="Akerstrom W."/>
            <person name="Nylinder S."/>
            <person name="Hedman E."/>
            <person name="Kallberg Y."/>
        </authorList>
    </citation>
    <scope>NUCLEOTIDE SEQUENCE [LARGE SCALE GENOMIC DNA]</scope>
</reference>
<evidence type="ECO:0000313" key="2">
    <source>
        <dbReference type="Proteomes" id="UP001497382"/>
    </source>
</evidence>
<protein>
    <submittedName>
        <fullName evidence="1">Uncharacterized protein</fullName>
    </submittedName>
</protein>
<accession>A0AAV1ZLC3</accession>
<name>A0AAV1ZLC3_9ARAC</name>
<dbReference type="EMBL" id="CAXIEN010000060">
    <property type="protein sequence ID" value="CAL1272359.1"/>
    <property type="molecule type" value="Genomic_DNA"/>
</dbReference>
<gene>
    <name evidence="1" type="ORF">LARSCL_LOCUS6339</name>
</gene>
<evidence type="ECO:0000313" key="1">
    <source>
        <dbReference type="EMBL" id="CAL1272359.1"/>
    </source>
</evidence>